<dbReference type="InParanoid" id="A0A6I8UPI6"/>
<reference evidence="5" key="2">
    <citation type="submission" date="2025-08" db="UniProtKB">
        <authorList>
            <consortium name="RefSeq"/>
        </authorList>
    </citation>
    <scope>IDENTIFICATION</scope>
    <source>
        <strain evidence="5">MV-25-SWS-2005</strain>
        <tissue evidence="5">Whole body</tissue>
    </source>
</reference>
<dbReference type="RefSeq" id="XP_001358735.3">
    <property type="nucleotide sequence ID" value="XM_001358698.4"/>
</dbReference>
<evidence type="ECO:0000313" key="5">
    <source>
        <dbReference type="RefSeq" id="XP_001358735.3"/>
    </source>
</evidence>
<organism evidence="4 5">
    <name type="scientific">Drosophila pseudoobscura pseudoobscura</name>
    <name type="common">Fruit fly</name>
    <dbReference type="NCBI Taxonomy" id="46245"/>
    <lineage>
        <taxon>Eukaryota</taxon>
        <taxon>Metazoa</taxon>
        <taxon>Ecdysozoa</taxon>
        <taxon>Arthropoda</taxon>
        <taxon>Hexapoda</taxon>
        <taxon>Insecta</taxon>
        <taxon>Pterygota</taxon>
        <taxon>Neoptera</taxon>
        <taxon>Endopterygota</taxon>
        <taxon>Diptera</taxon>
        <taxon>Brachycera</taxon>
        <taxon>Muscomorpha</taxon>
        <taxon>Ephydroidea</taxon>
        <taxon>Drosophilidae</taxon>
        <taxon>Drosophila</taxon>
        <taxon>Sophophora</taxon>
    </lineage>
</organism>
<reference evidence="4" key="1">
    <citation type="submission" date="2024-06" db="UniProtKB">
        <authorList>
            <consortium name="RefSeq"/>
        </authorList>
    </citation>
    <scope>NUCLEOTIDE SEQUENCE [LARGE SCALE GENOMIC DNA]</scope>
    <source>
        <strain evidence="4">MV2-25</strain>
    </source>
</reference>
<keyword evidence="3" id="KW-1133">Transmembrane helix</keyword>
<dbReference type="FunCoup" id="A0A6I8UPI6">
    <property type="interactions" value="110"/>
</dbReference>
<keyword evidence="2" id="KW-0175">Coiled coil</keyword>
<proteinExistence type="inferred from homology"/>
<protein>
    <submittedName>
        <fullName evidence="5">OPA3-like protein CG43998</fullName>
    </submittedName>
</protein>
<dbReference type="PANTHER" id="PTHR12499:SF0">
    <property type="entry name" value="OPTIC ATROPHY 3 PROTEIN"/>
    <property type="match status" value="1"/>
</dbReference>
<evidence type="ECO:0000256" key="1">
    <source>
        <dbReference type="ARBA" id="ARBA00007584"/>
    </source>
</evidence>
<evidence type="ECO:0000256" key="3">
    <source>
        <dbReference type="SAM" id="Phobius"/>
    </source>
</evidence>
<dbReference type="GO" id="GO:0019216">
    <property type="term" value="P:regulation of lipid metabolic process"/>
    <property type="evidence" value="ECO:0007669"/>
    <property type="project" value="TreeGrafter"/>
</dbReference>
<keyword evidence="4" id="KW-1185">Reference proteome</keyword>
<gene>
    <name evidence="5" type="primary">LOC4801688</name>
</gene>
<name>A0A6I8UPI6_DROPS</name>
<dbReference type="InterPro" id="IPR010754">
    <property type="entry name" value="OPA3-like"/>
</dbReference>
<evidence type="ECO:0000256" key="2">
    <source>
        <dbReference type="ARBA" id="ARBA00023054"/>
    </source>
</evidence>
<dbReference type="AlphaFoldDB" id="A0A6I8UPI6"/>
<keyword evidence="3" id="KW-0812">Transmembrane</keyword>
<dbReference type="GO" id="GO:0005739">
    <property type="term" value="C:mitochondrion"/>
    <property type="evidence" value="ECO:0007669"/>
    <property type="project" value="TreeGrafter"/>
</dbReference>
<keyword evidence="3" id="KW-0472">Membrane</keyword>
<sequence length="163" mass="19124">MVIGTFPIGKVFIFTMKQISKPVSKLLKSYARHHPFFRRIVCIPPGQVYNNLEVRLKLHLLKLKQPKRVPPLTPAMATRIGADILGEVIVMSIGVFLLYYEVTRNRLKSEKKHEKHREQRMLLDQRIGSLYTNIDRNENEIRKIKAALSFELENYRYRDDGCE</sequence>
<dbReference type="KEGG" id="dpo:4801688"/>
<dbReference type="ExpressionAtlas" id="A0A6I8UPI6">
    <property type="expression patterns" value="baseline"/>
</dbReference>
<comment type="similarity">
    <text evidence="1">Belongs to the OPA3 family.</text>
</comment>
<dbReference type="Pfam" id="PF07047">
    <property type="entry name" value="OPA3"/>
    <property type="match status" value="1"/>
</dbReference>
<accession>A0A6I8UPI6</accession>
<feature type="transmembrane region" description="Helical" evidence="3">
    <location>
        <begin position="84"/>
        <end position="102"/>
    </location>
</feature>
<dbReference type="PANTHER" id="PTHR12499">
    <property type="entry name" value="OPTIC ATROPHY 3 PROTEIN OPA3"/>
    <property type="match status" value="1"/>
</dbReference>
<evidence type="ECO:0000313" key="4">
    <source>
        <dbReference type="Proteomes" id="UP000001819"/>
    </source>
</evidence>
<dbReference type="Proteomes" id="UP000001819">
    <property type="component" value="Chromosome 2"/>
</dbReference>